<dbReference type="Proteomes" id="UP000189670">
    <property type="component" value="Unassembled WGS sequence"/>
</dbReference>
<gene>
    <name evidence="2" type="ORF">OMM_04434</name>
</gene>
<evidence type="ECO:0000313" key="2">
    <source>
        <dbReference type="EMBL" id="ETR68655.1"/>
    </source>
</evidence>
<dbReference type="EMBL" id="ATBP01000870">
    <property type="protein sequence ID" value="ETR68655.1"/>
    <property type="molecule type" value="Genomic_DNA"/>
</dbReference>
<sequence length="187" mass="21756">MIITHSREKLINAVLFFAKNTNFCGKTKLMKLLYFLDFIHFKQMGKPVTDLEYYAWEQGPVPKVFFDEINKSLKSDLSSLVSVVQKGSFQHISPNKDKKPDLDYFSPRELKILNDLSFIFKDVRSNDISDISHLPNEPWSKTVKTKGLFELIDYILAIDIDAEKQLPVEIAKQRYTERQEMLANFGE</sequence>
<protein>
    <recommendedName>
        <fullName evidence="1">Antitoxin SocA-like Panacea domain-containing protein</fullName>
    </recommendedName>
</protein>
<dbReference type="InterPro" id="IPR025272">
    <property type="entry name" value="SocA_Panacea"/>
</dbReference>
<proteinExistence type="predicted"/>
<dbReference type="AlphaFoldDB" id="A0A1V1P1N4"/>
<reference evidence="3" key="1">
    <citation type="submission" date="2012-11" db="EMBL/GenBank/DDBJ databases">
        <authorList>
            <person name="Lucero-Rivera Y.E."/>
            <person name="Tovar-Ramirez D."/>
        </authorList>
    </citation>
    <scope>NUCLEOTIDE SEQUENCE [LARGE SCALE GENOMIC DNA]</scope>
    <source>
        <strain evidence="3">Araruama</strain>
    </source>
</reference>
<accession>A0A1V1P1N4</accession>
<name>A0A1V1P1N4_9BACT</name>
<organism evidence="2 3">
    <name type="scientific">Candidatus Magnetoglobus multicellularis str. Araruama</name>
    <dbReference type="NCBI Taxonomy" id="890399"/>
    <lineage>
        <taxon>Bacteria</taxon>
        <taxon>Pseudomonadati</taxon>
        <taxon>Thermodesulfobacteriota</taxon>
        <taxon>Desulfobacteria</taxon>
        <taxon>Desulfobacterales</taxon>
        <taxon>Desulfobacteraceae</taxon>
        <taxon>Candidatus Magnetoglobus</taxon>
    </lineage>
</organism>
<comment type="caution">
    <text evidence="2">The sequence shown here is derived from an EMBL/GenBank/DDBJ whole genome shotgun (WGS) entry which is preliminary data.</text>
</comment>
<dbReference type="Pfam" id="PF13274">
    <property type="entry name" value="SocA_Panacea"/>
    <property type="match status" value="1"/>
</dbReference>
<evidence type="ECO:0000313" key="3">
    <source>
        <dbReference type="Proteomes" id="UP000189670"/>
    </source>
</evidence>
<feature type="domain" description="Antitoxin SocA-like Panacea" evidence="1">
    <location>
        <begin position="29"/>
        <end position="139"/>
    </location>
</feature>
<evidence type="ECO:0000259" key="1">
    <source>
        <dbReference type="Pfam" id="PF13274"/>
    </source>
</evidence>